<reference evidence="2 3" key="1">
    <citation type="submission" date="2015-07" db="EMBL/GenBank/DDBJ databases">
        <authorList>
            <person name="Ju K.-S."/>
            <person name="Doroghazi J.R."/>
            <person name="Metcalf W.W."/>
        </authorList>
    </citation>
    <scope>NUCLEOTIDE SEQUENCE [LARGE SCALE GENOMIC DNA]</scope>
    <source>
        <strain evidence="2 3">NRRL B-3589</strain>
    </source>
</reference>
<organism evidence="2 3">
    <name type="scientific">Streptomyces varsoviensis</name>
    <dbReference type="NCBI Taxonomy" id="67373"/>
    <lineage>
        <taxon>Bacteria</taxon>
        <taxon>Bacillati</taxon>
        <taxon>Actinomycetota</taxon>
        <taxon>Actinomycetes</taxon>
        <taxon>Kitasatosporales</taxon>
        <taxon>Streptomycetaceae</taxon>
        <taxon>Streptomyces</taxon>
    </lineage>
</organism>
<feature type="transmembrane region" description="Helical" evidence="1">
    <location>
        <begin position="21"/>
        <end position="48"/>
    </location>
</feature>
<dbReference type="Proteomes" id="UP000037020">
    <property type="component" value="Unassembled WGS sequence"/>
</dbReference>
<feature type="transmembrane region" description="Helical" evidence="1">
    <location>
        <begin position="68"/>
        <end position="93"/>
    </location>
</feature>
<accession>A0ABR5IU27</accession>
<gene>
    <name evidence="2" type="ORF">ADK38_41045</name>
</gene>
<evidence type="ECO:0008006" key="4">
    <source>
        <dbReference type="Google" id="ProtNLM"/>
    </source>
</evidence>
<keyword evidence="1" id="KW-1133">Transmembrane helix</keyword>
<keyword evidence="3" id="KW-1185">Reference proteome</keyword>
<feature type="non-terminal residue" evidence="2">
    <location>
        <position position="1"/>
    </location>
</feature>
<feature type="non-terminal residue" evidence="2">
    <location>
        <position position="142"/>
    </location>
</feature>
<evidence type="ECO:0000313" key="2">
    <source>
        <dbReference type="EMBL" id="KOG69262.1"/>
    </source>
</evidence>
<proteinExistence type="predicted"/>
<feature type="transmembrane region" description="Helical" evidence="1">
    <location>
        <begin position="114"/>
        <end position="137"/>
    </location>
</feature>
<name>A0ABR5IU27_9ACTN</name>
<keyword evidence="1" id="KW-0472">Membrane</keyword>
<keyword evidence="1" id="KW-0812">Transmembrane</keyword>
<comment type="caution">
    <text evidence="2">The sequence shown here is derived from an EMBL/GenBank/DDBJ whole genome shotgun (WGS) entry which is preliminary data.</text>
</comment>
<evidence type="ECO:0000256" key="1">
    <source>
        <dbReference type="SAM" id="Phobius"/>
    </source>
</evidence>
<sequence>SRRQLGLVGVCGGDRAQVRAVVLAGGVVLGAVGAVLGVAGGLGVTALGRPLIEQWAGRRFGALDVRPLELLAIGATGLLTGVLAALAPAVVAARQSVLVSLTDRRGVRRSSRTLPVLGLAALLLGAGLAVTAALTGLDSLVV</sequence>
<dbReference type="EMBL" id="LGUT01003937">
    <property type="protein sequence ID" value="KOG69262.1"/>
    <property type="molecule type" value="Genomic_DNA"/>
</dbReference>
<evidence type="ECO:0000313" key="3">
    <source>
        <dbReference type="Proteomes" id="UP000037020"/>
    </source>
</evidence>
<protein>
    <recommendedName>
        <fullName evidence="4">ABC3 transporter permease protein domain-containing protein</fullName>
    </recommendedName>
</protein>